<feature type="transmembrane region" description="Helical" evidence="4">
    <location>
        <begin position="6"/>
        <end position="31"/>
    </location>
</feature>
<protein>
    <submittedName>
        <fullName evidence="5">UDP-Glycosyltransferase/glycogen phosphorylase</fullName>
    </submittedName>
</protein>
<keyword evidence="4" id="KW-1133">Transmembrane helix</keyword>
<evidence type="ECO:0000256" key="3">
    <source>
        <dbReference type="RuleBase" id="RU003718"/>
    </source>
</evidence>
<evidence type="ECO:0000256" key="2">
    <source>
        <dbReference type="ARBA" id="ARBA00022679"/>
    </source>
</evidence>
<reference evidence="5 6" key="1">
    <citation type="journal article" date="2019" name="Environ. Microbiol.">
        <title>At the nexus of three kingdoms: the genome of the mycorrhizal fungus Gigaspora margarita provides insights into plant, endobacterial and fungal interactions.</title>
        <authorList>
            <person name="Venice F."/>
            <person name="Ghignone S."/>
            <person name="Salvioli di Fossalunga A."/>
            <person name="Amselem J."/>
            <person name="Novero M."/>
            <person name="Xianan X."/>
            <person name="Sedzielewska Toro K."/>
            <person name="Morin E."/>
            <person name="Lipzen A."/>
            <person name="Grigoriev I.V."/>
            <person name="Henrissat B."/>
            <person name="Martin F.M."/>
            <person name="Bonfante P."/>
        </authorList>
    </citation>
    <scope>NUCLEOTIDE SEQUENCE [LARGE SCALE GENOMIC DNA]</scope>
    <source>
        <strain evidence="5 6">BEG34</strain>
    </source>
</reference>
<comment type="caution">
    <text evidence="5">The sequence shown here is derived from an EMBL/GenBank/DDBJ whole genome shotgun (WGS) entry which is preliminary data.</text>
</comment>
<dbReference type="InterPro" id="IPR050271">
    <property type="entry name" value="UDP-glycosyltransferase"/>
</dbReference>
<keyword evidence="4" id="KW-0812">Transmembrane</keyword>
<dbReference type="OrthoDB" id="5835829at2759"/>
<keyword evidence="6" id="KW-1185">Reference proteome</keyword>
<evidence type="ECO:0000256" key="1">
    <source>
        <dbReference type="ARBA" id="ARBA00022676"/>
    </source>
</evidence>
<dbReference type="SUPFAM" id="SSF53756">
    <property type="entry name" value="UDP-Glycosyltransferase/glycogen phosphorylase"/>
    <property type="match status" value="1"/>
</dbReference>
<evidence type="ECO:0000313" key="5">
    <source>
        <dbReference type="EMBL" id="KAF0551559.1"/>
    </source>
</evidence>
<dbReference type="CDD" id="cd03784">
    <property type="entry name" value="GT1_Gtf-like"/>
    <property type="match status" value="1"/>
</dbReference>
<dbReference type="InterPro" id="IPR035595">
    <property type="entry name" value="UDP_glycos_trans_CS"/>
</dbReference>
<keyword evidence="2 3" id="KW-0808">Transferase</keyword>
<dbReference type="InterPro" id="IPR002213">
    <property type="entry name" value="UDP_glucos_trans"/>
</dbReference>
<feature type="transmembrane region" description="Helical" evidence="4">
    <location>
        <begin position="528"/>
        <end position="550"/>
    </location>
</feature>
<name>A0A8H4B136_GIGMA</name>
<keyword evidence="4" id="KW-0472">Membrane</keyword>
<evidence type="ECO:0000256" key="4">
    <source>
        <dbReference type="SAM" id="Phobius"/>
    </source>
</evidence>
<dbReference type="PROSITE" id="PS00375">
    <property type="entry name" value="UDPGT"/>
    <property type="match status" value="1"/>
</dbReference>
<proteinExistence type="inferred from homology"/>
<comment type="similarity">
    <text evidence="3">Belongs to the UDP-glycosyltransferase family.</text>
</comment>
<dbReference type="Gene3D" id="3.40.50.2000">
    <property type="entry name" value="Glycogen Phosphorylase B"/>
    <property type="match status" value="2"/>
</dbReference>
<accession>A0A8H4B136</accession>
<dbReference type="EMBL" id="WTPW01000075">
    <property type="protein sequence ID" value="KAF0551559.1"/>
    <property type="molecule type" value="Genomic_DNA"/>
</dbReference>
<gene>
    <name evidence="5" type="ORF">F8M41_023127</name>
</gene>
<sequence length="578" mass="65623">MLPKNLFSLLWNFVIFIIFFINQSFGSANLIKRDLSLNRSNGPKNILATSIIGGSHLPQMLEILKILQDRGYNVTLISPGNYTAQSINYRSIPQVIFEIEDFNIRHRKPPEIDEAFLDNDFSKLLSVVAKIGVQSYVPYYNIYKQINDEINTDLFLCDNLINEPCFDLAWKLGKPAVGISSDLSQFINSPYKSDPIVGCHVNMENESFYNRFKCAIIMPLMHAWFSKESLKDLNAKRANVGIDPYWDPKGRVSNRLMLSNNFYGFEIPSSDSPLHQNIGPVIPDTFPGITPVLDSFLNTHPRTIYFALGTNVIISPQNVITILKSFLELIDQNIIDGVIWSTVRTDISESLQLTNSSSQISSTLNNEHPHIHISKFTPQFAILSHINTKLFLSHGGAASCHESMYTATPMLVLPIMGDQPRNAEMLESAGIALTISKANLKIDDIVSKVKRLLNEISFKRNAERLQFLVKVNSKRKYRAADLIEIVMNTVKYQGVKDENGGFKVDNENLLRDWITADTRMGFIRGKYLDIYGAAIILFLALFGGFTYTLWKISKYLYITFKNENNNSKKSFKLKKKRN</sequence>
<keyword evidence="1 3" id="KW-0328">Glycosyltransferase</keyword>
<dbReference type="GO" id="GO:0008194">
    <property type="term" value="F:UDP-glycosyltransferase activity"/>
    <property type="evidence" value="ECO:0007669"/>
    <property type="project" value="InterPro"/>
</dbReference>
<organism evidence="5 6">
    <name type="scientific">Gigaspora margarita</name>
    <dbReference type="NCBI Taxonomy" id="4874"/>
    <lineage>
        <taxon>Eukaryota</taxon>
        <taxon>Fungi</taxon>
        <taxon>Fungi incertae sedis</taxon>
        <taxon>Mucoromycota</taxon>
        <taxon>Glomeromycotina</taxon>
        <taxon>Glomeromycetes</taxon>
        <taxon>Diversisporales</taxon>
        <taxon>Gigasporaceae</taxon>
        <taxon>Gigaspora</taxon>
    </lineage>
</organism>
<dbReference type="AlphaFoldDB" id="A0A8H4B136"/>
<dbReference type="PANTHER" id="PTHR48043:SF145">
    <property type="entry name" value="FI06409P-RELATED"/>
    <property type="match status" value="1"/>
</dbReference>
<dbReference type="Proteomes" id="UP000439903">
    <property type="component" value="Unassembled WGS sequence"/>
</dbReference>
<dbReference type="Pfam" id="PF00201">
    <property type="entry name" value="UDPGT"/>
    <property type="match status" value="1"/>
</dbReference>
<evidence type="ECO:0000313" key="6">
    <source>
        <dbReference type="Proteomes" id="UP000439903"/>
    </source>
</evidence>
<dbReference type="PANTHER" id="PTHR48043">
    <property type="entry name" value="EG:EG0003.4 PROTEIN-RELATED"/>
    <property type="match status" value="1"/>
</dbReference>